<dbReference type="Gene3D" id="3.20.20.140">
    <property type="entry name" value="Metal-dependent hydrolases"/>
    <property type="match status" value="1"/>
</dbReference>
<proteinExistence type="predicted"/>
<protein>
    <submittedName>
        <fullName evidence="1">Uncharacterized protein</fullName>
    </submittedName>
</protein>
<dbReference type="GO" id="GO:0070573">
    <property type="term" value="F:metallodipeptidase activity"/>
    <property type="evidence" value="ECO:0007669"/>
    <property type="project" value="InterPro"/>
</dbReference>
<dbReference type="InterPro" id="IPR032466">
    <property type="entry name" value="Metal_Hydrolase"/>
</dbReference>
<organism evidence="1">
    <name type="scientific">marine metagenome</name>
    <dbReference type="NCBI Taxonomy" id="408172"/>
    <lineage>
        <taxon>unclassified sequences</taxon>
        <taxon>metagenomes</taxon>
        <taxon>ecological metagenomes</taxon>
    </lineage>
</organism>
<name>A0A382G1T2_9ZZZZ</name>
<dbReference type="EMBL" id="UINC01053090">
    <property type="protein sequence ID" value="SVB69190.1"/>
    <property type="molecule type" value="Genomic_DNA"/>
</dbReference>
<dbReference type="AlphaFoldDB" id="A0A382G1T2"/>
<gene>
    <name evidence="1" type="ORF">METZ01_LOCUS222044</name>
</gene>
<dbReference type="GO" id="GO:0006508">
    <property type="term" value="P:proteolysis"/>
    <property type="evidence" value="ECO:0007669"/>
    <property type="project" value="InterPro"/>
</dbReference>
<dbReference type="InterPro" id="IPR008257">
    <property type="entry name" value="Pept_M19"/>
</dbReference>
<reference evidence="1" key="1">
    <citation type="submission" date="2018-05" db="EMBL/GenBank/DDBJ databases">
        <authorList>
            <person name="Lanie J.A."/>
            <person name="Ng W.-L."/>
            <person name="Kazmierczak K.M."/>
            <person name="Andrzejewski T.M."/>
            <person name="Davidsen T.M."/>
            <person name="Wayne K.J."/>
            <person name="Tettelin H."/>
            <person name="Glass J.I."/>
            <person name="Rusch D."/>
            <person name="Podicherti R."/>
            <person name="Tsui H.-C.T."/>
            <person name="Winkler M.E."/>
        </authorList>
    </citation>
    <scope>NUCLEOTIDE SEQUENCE</scope>
</reference>
<accession>A0A382G1T2</accession>
<sequence length="125" mass="13906">MTVARARLIPLDPLDFPWCRGYETDNRSVRYLTDEQIRAVASTGGIVCPSPTPLGPGDEVSSVENVLNHIDYMVDLVGPDYVGFGTDFLGQTDWRSAAFGDISESRNIIKDLMERDMPSRRPARS</sequence>
<dbReference type="Pfam" id="PF01244">
    <property type="entry name" value="Peptidase_M19"/>
    <property type="match status" value="1"/>
</dbReference>
<dbReference type="PROSITE" id="PS51365">
    <property type="entry name" value="RENAL_DIPEPTIDASE_2"/>
    <property type="match status" value="1"/>
</dbReference>
<dbReference type="SUPFAM" id="SSF51556">
    <property type="entry name" value="Metallo-dependent hydrolases"/>
    <property type="match status" value="1"/>
</dbReference>
<evidence type="ECO:0000313" key="1">
    <source>
        <dbReference type="EMBL" id="SVB69190.1"/>
    </source>
</evidence>